<dbReference type="STRING" id="4081.A0A3Q7HV46"/>
<dbReference type="InterPro" id="IPR001646">
    <property type="entry name" value="5peptide_repeat"/>
</dbReference>
<evidence type="ECO:0000313" key="1">
    <source>
        <dbReference type="EnsemblPlants" id="Solyc08g079110.3.1"/>
    </source>
</evidence>
<dbReference type="GO" id="GO:0009543">
    <property type="term" value="C:chloroplast thylakoid lumen"/>
    <property type="evidence" value="ECO:0007669"/>
    <property type="project" value="EnsemblPlants"/>
</dbReference>
<evidence type="ECO:0000313" key="2">
    <source>
        <dbReference type="Proteomes" id="UP000004994"/>
    </source>
</evidence>
<dbReference type="Proteomes" id="UP000004994">
    <property type="component" value="Chromosome 8"/>
</dbReference>
<organism evidence="1">
    <name type="scientific">Solanum lycopersicum</name>
    <name type="common">Tomato</name>
    <name type="synonym">Lycopersicon esculentum</name>
    <dbReference type="NCBI Taxonomy" id="4081"/>
    <lineage>
        <taxon>Eukaryota</taxon>
        <taxon>Viridiplantae</taxon>
        <taxon>Streptophyta</taxon>
        <taxon>Embryophyta</taxon>
        <taxon>Tracheophyta</taxon>
        <taxon>Spermatophyta</taxon>
        <taxon>Magnoliopsida</taxon>
        <taxon>eudicotyledons</taxon>
        <taxon>Gunneridae</taxon>
        <taxon>Pentapetalae</taxon>
        <taxon>asterids</taxon>
        <taxon>lamiids</taxon>
        <taxon>Solanales</taxon>
        <taxon>Solanaceae</taxon>
        <taxon>Solanoideae</taxon>
        <taxon>Solaneae</taxon>
        <taxon>Solanum</taxon>
        <taxon>Solanum subgen. Lycopersicon</taxon>
    </lineage>
</organism>
<dbReference type="Pfam" id="PF00805">
    <property type="entry name" value="Pentapeptide"/>
    <property type="match status" value="2"/>
</dbReference>
<dbReference type="EnsemblPlants" id="Solyc08g079110.3.1">
    <property type="protein sequence ID" value="Solyc08g079110.3.1"/>
    <property type="gene ID" value="Solyc08g079110.3"/>
</dbReference>
<evidence type="ECO:0008006" key="3">
    <source>
        <dbReference type="Google" id="ProtNLM"/>
    </source>
</evidence>
<reference evidence="1" key="2">
    <citation type="submission" date="2019-01" db="UniProtKB">
        <authorList>
            <consortium name="EnsemblPlants"/>
        </authorList>
    </citation>
    <scope>IDENTIFICATION</scope>
    <source>
        <strain evidence="1">cv. Heinz 1706</strain>
    </source>
</reference>
<proteinExistence type="predicted"/>
<accession>A0A3Q7HV46</accession>
<dbReference type="Gene3D" id="2.160.20.80">
    <property type="entry name" value="E3 ubiquitin-protein ligase SopA"/>
    <property type="match status" value="1"/>
</dbReference>
<keyword evidence="2" id="KW-1185">Reference proteome</keyword>
<dbReference type="OMA" id="YHFPRYP"/>
<sequence>MALNSISLLPIKSINISSSSIRYYKVFIPQKSSKIVCQVEKSNSNIEIKKWKAIVSTALAAAVITFSSNMAAMADLNKFEADTRGEFGIGSAAQFGSADLKKTVHTNENFRRANFTSADMRESDFSGSTFNGAYLEKAVAYKANFSGWVGMLGHLRVALESSTIVLCADLSDTLMDRMVLNEANLTNAVLVRSVLTRSDLGGAIIEGADFSDAVIDLLQKQALCKYASGTNPVTGVSTRKSLGCGNSRRNAYGSPSSPLLSAPPQQLLDRDGFCDSATGLCEAS</sequence>
<dbReference type="InParanoid" id="A0A3Q7HV46"/>
<dbReference type="PANTHER" id="PTHR47121:SF2">
    <property type="entry name" value="THYLAKOID LUMENAL PROTEIN TL20.3, CHLOROPLASTIC"/>
    <property type="match status" value="1"/>
</dbReference>
<dbReference type="Gramene" id="Solyc08g079110.3.1">
    <property type="protein sequence ID" value="Solyc08g079110.3.1"/>
    <property type="gene ID" value="Solyc08g079110.3"/>
</dbReference>
<name>A0A3Q7HV46_SOLLC</name>
<protein>
    <recommendedName>
        <fullName evidence="3">Thylakoid lumenal protein TL20.3, chloroplastic</fullName>
    </recommendedName>
</protein>
<dbReference type="GO" id="GO:0009534">
    <property type="term" value="C:chloroplast thylakoid"/>
    <property type="evidence" value="ECO:0000318"/>
    <property type="project" value="GO_Central"/>
</dbReference>
<dbReference type="SUPFAM" id="SSF141571">
    <property type="entry name" value="Pentapeptide repeat-like"/>
    <property type="match status" value="1"/>
</dbReference>
<dbReference type="AlphaFoldDB" id="A0A3Q7HV46"/>
<dbReference type="FunCoup" id="A0A3Q7HV46">
    <property type="interactions" value="1450"/>
</dbReference>
<dbReference type="InterPro" id="IPR053285">
    <property type="entry name" value="Thylakoid_lumenal_pentapeptide"/>
</dbReference>
<reference evidence="1" key="1">
    <citation type="journal article" date="2012" name="Nature">
        <title>The tomato genome sequence provides insights into fleshy fruit evolution.</title>
        <authorList>
            <consortium name="Tomato Genome Consortium"/>
        </authorList>
    </citation>
    <scope>NUCLEOTIDE SEQUENCE [LARGE SCALE GENOMIC DNA]</scope>
    <source>
        <strain evidence="1">cv. Heinz 1706</strain>
    </source>
</reference>
<dbReference type="PANTHER" id="PTHR47121">
    <property type="entry name" value="THYLAKOID LUMENAL PROTEIN TL20.3, CHLOROPLASTIC"/>
    <property type="match status" value="1"/>
</dbReference>